<dbReference type="STRING" id="431595.K3W5E5"/>
<dbReference type="Proteomes" id="UP000019132">
    <property type="component" value="Unassembled WGS sequence"/>
</dbReference>
<keyword evidence="3" id="KW-0862">Zinc</keyword>
<dbReference type="Gene3D" id="3.30.40.10">
    <property type="entry name" value="Zinc/RING finger domain, C3HC4 (zinc finger)"/>
    <property type="match status" value="1"/>
</dbReference>
<keyword evidence="2 4" id="KW-0863">Zinc-finger</keyword>
<dbReference type="InParanoid" id="K3W5E5"/>
<dbReference type="EMBL" id="GL376636">
    <property type="status" value="NOT_ANNOTATED_CDS"/>
    <property type="molecule type" value="Genomic_DNA"/>
</dbReference>
<dbReference type="InterPro" id="IPR000306">
    <property type="entry name" value="Znf_FYVE"/>
</dbReference>
<reference evidence="6" key="3">
    <citation type="submission" date="2015-02" db="UniProtKB">
        <authorList>
            <consortium name="EnsemblProtists"/>
        </authorList>
    </citation>
    <scope>IDENTIFICATION</scope>
    <source>
        <strain evidence="6">DAOM BR144</strain>
    </source>
</reference>
<dbReference type="Gene3D" id="3.30.530.20">
    <property type="match status" value="1"/>
</dbReference>
<dbReference type="CDD" id="cd00065">
    <property type="entry name" value="FYVE_like_SF"/>
    <property type="match status" value="1"/>
</dbReference>
<evidence type="ECO:0000256" key="3">
    <source>
        <dbReference type="ARBA" id="ARBA00022833"/>
    </source>
</evidence>
<dbReference type="SMART" id="SM00064">
    <property type="entry name" value="FYVE"/>
    <property type="match status" value="1"/>
</dbReference>
<dbReference type="PROSITE" id="PS50178">
    <property type="entry name" value="ZF_FYVE"/>
    <property type="match status" value="1"/>
</dbReference>
<dbReference type="InterPro" id="IPR017455">
    <property type="entry name" value="Znf_FYVE-rel"/>
</dbReference>
<dbReference type="SUPFAM" id="SSF57903">
    <property type="entry name" value="FYVE/PHD zinc finger"/>
    <property type="match status" value="1"/>
</dbReference>
<proteinExistence type="predicted"/>
<reference evidence="7" key="2">
    <citation type="submission" date="2010-04" db="EMBL/GenBank/DDBJ databases">
        <authorList>
            <person name="Buell R."/>
            <person name="Hamilton J."/>
            <person name="Hostetler J."/>
        </authorList>
    </citation>
    <scope>NUCLEOTIDE SEQUENCE [LARGE SCALE GENOMIC DNA]</scope>
    <source>
        <strain evidence="7">DAOM:BR144</strain>
    </source>
</reference>
<keyword evidence="1" id="KW-0479">Metal-binding</keyword>
<keyword evidence="7" id="KW-1185">Reference proteome</keyword>
<dbReference type="InterPro" id="IPR052727">
    <property type="entry name" value="Rab4/Rab5_effector"/>
</dbReference>
<dbReference type="PANTHER" id="PTHR13510:SF44">
    <property type="entry name" value="RABENOSYN-5"/>
    <property type="match status" value="1"/>
</dbReference>
<evidence type="ECO:0000259" key="5">
    <source>
        <dbReference type="PROSITE" id="PS50178"/>
    </source>
</evidence>
<evidence type="ECO:0000256" key="4">
    <source>
        <dbReference type="PROSITE-ProRule" id="PRU00091"/>
    </source>
</evidence>
<name>K3W5E5_GLOUD</name>
<dbReference type="InterPro" id="IPR023393">
    <property type="entry name" value="START-like_dom_sf"/>
</dbReference>
<protein>
    <recommendedName>
        <fullName evidence="5">FYVE-type domain-containing protein</fullName>
    </recommendedName>
</protein>
<dbReference type="GO" id="GO:0008270">
    <property type="term" value="F:zinc ion binding"/>
    <property type="evidence" value="ECO:0007669"/>
    <property type="project" value="UniProtKB-KW"/>
</dbReference>
<dbReference type="SUPFAM" id="SSF55961">
    <property type="entry name" value="Bet v1-like"/>
    <property type="match status" value="1"/>
</dbReference>
<dbReference type="HOGENOM" id="CLU_028649_0_0_1"/>
<evidence type="ECO:0000256" key="2">
    <source>
        <dbReference type="ARBA" id="ARBA00022771"/>
    </source>
</evidence>
<evidence type="ECO:0000313" key="7">
    <source>
        <dbReference type="Proteomes" id="UP000019132"/>
    </source>
</evidence>
<dbReference type="OMA" id="NARFMET"/>
<dbReference type="eggNOG" id="ENOG502QRHV">
    <property type="taxonomic scope" value="Eukaryota"/>
</dbReference>
<sequence>MARPTPHTGAATWTPLRENYFATPLLSAKEKTYLVRKSCEAAQEVVERARSRGGPVQWRHIEKYQDVQIYAGQPRGAFGSQSQSADIMSMCGVTSVAASVKEIAALFDLSTTRSMKEFSMDNRELFYDAIVLYNLSPRTKEKPLHQVTAKWITVKCPRGVEDRDFCYLECQDKFVDSTGRKGWVMCLHSIKLPGCNELTREFGFVRGSFYHSGVIVVETDRPGYVDVIHMLQINFKKNTRVSPSFMRDRVAFVAKIRTMMRDKRLNEQRYLNDLELVPKKYRSRCTVCQDSFTLLLLRKMNCRKCGEVVCGACSKEFDVKNARFMETVKIRVCMQCFQLITTVSKSAQIPMLEQSRQSTAMSFLGYYEDEQRASFMTQVTSSAAELAETSANR</sequence>
<dbReference type="AlphaFoldDB" id="K3W5E5"/>
<dbReference type="PANTHER" id="PTHR13510">
    <property type="entry name" value="FYVE-FINGER-CONTAINING RAB5 EFFECTOR PROTEIN RABENOSYN-5-RELATED"/>
    <property type="match status" value="1"/>
</dbReference>
<dbReference type="InterPro" id="IPR011011">
    <property type="entry name" value="Znf_FYVE_PHD"/>
</dbReference>
<dbReference type="Pfam" id="PF01363">
    <property type="entry name" value="FYVE"/>
    <property type="match status" value="1"/>
</dbReference>
<dbReference type="InterPro" id="IPR013083">
    <property type="entry name" value="Znf_RING/FYVE/PHD"/>
</dbReference>
<dbReference type="VEuPathDB" id="FungiDB:PYU1_G000186"/>
<feature type="domain" description="FYVE-type" evidence="5">
    <location>
        <begin position="279"/>
        <end position="341"/>
    </location>
</feature>
<reference evidence="7" key="1">
    <citation type="journal article" date="2010" name="Genome Biol.">
        <title>Genome sequence of the necrotrophic plant pathogen Pythium ultimum reveals original pathogenicity mechanisms and effector repertoire.</title>
        <authorList>
            <person name="Levesque C.A."/>
            <person name="Brouwer H."/>
            <person name="Cano L."/>
            <person name="Hamilton J.P."/>
            <person name="Holt C."/>
            <person name="Huitema E."/>
            <person name="Raffaele S."/>
            <person name="Robideau G.P."/>
            <person name="Thines M."/>
            <person name="Win J."/>
            <person name="Zerillo M.M."/>
            <person name="Beakes G.W."/>
            <person name="Boore J.L."/>
            <person name="Busam D."/>
            <person name="Dumas B."/>
            <person name="Ferriera S."/>
            <person name="Fuerstenberg S.I."/>
            <person name="Gachon C.M."/>
            <person name="Gaulin E."/>
            <person name="Govers F."/>
            <person name="Grenville-Briggs L."/>
            <person name="Horner N."/>
            <person name="Hostetler J."/>
            <person name="Jiang R.H."/>
            <person name="Johnson J."/>
            <person name="Krajaejun T."/>
            <person name="Lin H."/>
            <person name="Meijer H.J."/>
            <person name="Moore B."/>
            <person name="Morris P."/>
            <person name="Phuntmart V."/>
            <person name="Puiu D."/>
            <person name="Shetty J."/>
            <person name="Stajich J.E."/>
            <person name="Tripathy S."/>
            <person name="Wawra S."/>
            <person name="van West P."/>
            <person name="Whitty B.R."/>
            <person name="Coutinho P.M."/>
            <person name="Henrissat B."/>
            <person name="Martin F."/>
            <person name="Thomas P.D."/>
            <person name="Tyler B.M."/>
            <person name="De Vries R.P."/>
            <person name="Kamoun S."/>
            <person name="Yandell M."/>
            <person name="Tisserat N."/>
            <person name="Buell C.R."/>
        </authorList>
    </citation>
    <scope>NUCLEOTIDE SEQUENCE</scope>
    <source>
        <strain evidence="7">DAOM:BR144</strain>
    </source>
</reference>
<dbReference type="EnsemblProtists" id="PYU1_T000186">
    <property type="protein sequence ID" value="PYU1_T000186"/>
    <property type="gene ID" value="PYU1_G000186"/>
</dbReference>
<evidence type="ECO:0000313" key="6">
    <source>
        <dbReference type="EnsemblProtists" id="PYU1_T000186"/>
    </source>
</evidence>
<organism evidence="6 7">
    <name type="scientific">Globisporangium ultimum (strain ATCC 200006 / CBS 805.95 / DAOM BR144)</name>
    <name type="common">Pythium ultimum</name>
    <dbReference type="NCBI Taxonomy" id="431595"/>
    <lineage>
        <taxon>Eukaryota</taxon>
        <taxon>Sar</taxon>
        <taxon>Stramenopiles</taxon>
        <taxon>Oomycota</taxon>
        <taxon>Peronosporomycetes</taxon>
        <taxon>Pythiales</taxon>
        <taxon>Pythiaceae</taxon>
        <taxon>Globisporangium</taxon>
    </lineage>
</organism>
<accession>K3W5E5</accession>
<evidence type="ECO:0000256" key="1">
    <source>
        <dbReference type="ARBA" id="ARBA00022723"/>
    </source>
</evidence>